<organism evidence="16 17">
    <name type="scientific">Novosphingobium aquae</name>
    <dbReference type="NCBI Taxonomy" id="3133435"/>
    <lineage>
        <taxon>Bacteria</taxon>
        <taxon>Pseudomonadati</taxon>
        <taxon>Pseudomonadota</taxon>
        <taxon>Alphaproteobacteria</taxon>
        <taxon>Sphingomonadales</taxon>
        <taxon>Sphingomonadaceae</taxon>
        <taxon>Novosphingobium</taxon>
    </lineage>
</organism>
<sequence length="851" mass="90633">MDILLSRSKLLATTVLSIGLLGSAPAFAQATSAPQAAQAEDDQSGIADIVVTARKSSENLQSVPVSVTALSAEVLESKQVFEVTDLARTAPSLTISTGGTGPASIVYLAIRGQAQNSPNSLSDSSVGIYVDGVYVARPMVGNLGFLDAASAEVLRGPQGTLFGRNTTGGALNLTSNQPANILEGSLKVGAGNYDQRMVEGILNVPMGEELAVRFAGRYSEHSGYFRNPVAGYPQGSVNGEYVARATLKWEPAALPIKLTITGEYVDYKDNGNATAVAAINPAVLTQATNGAYINPAFAEFVTAAQLPSFTAANSKWTDTFSQPRTGDPLIDRLHNTNRVKSTAATFEWDLGGANLKSITAYRTSFTEDSLDLQGVPSTVVAGSPPIAFAQGCLAGVPALIPACTGAFGPNFAVVIPAAFGPYVPGLVDARSAFVSTYNQEQFSQEIQLSGKTGNLDWQTGLYYFVETGDEQSRSWVFGGLARARTLSDFKSKSFGAFAQLNYHLTDAIRVTGGFRYTWDKRSINRRSTNDWSLPDDLEKCTVGANTGLTAAAAPCTAPGSASFKYPAWTFGIDYRVNDQLFLYAKTSGASMSGGFNSRTVPAPFTQQFQPETVRDIEVGLKGDFLDRRLRTNLSVFTSWQGNVQRIVNALVGTSLTQFVTNAGKVRASGGEIEVTAIPWTGMELTGSAAYLDAKYVAGSRFENQGTAAAPILVDRSGEPVTQAPKWTLNFGATQKVPTSFGEMSFHIDYAYTTEKAMDAFTTKSIAQGGTQANIDAVAIANRASIIKGYGLLNGRITFNLENPKIELAIWGRNLANKAWFTNVFNNYTGLGATVQFQGAPRTFGATLGYKF</sequence>
<evidence type="ECO:0000256" key="6">
    <source>
        <dbReference type="ARBA" id="ARBA00023004"/>
    </source>
</evidence>
<dbReference type="InterPro" id="IPR012910">
    <property type="entry name" value="Plug_dom"/>
</dbReference>
<feature type="domain" description="TonB-dependent receptor-like beta-barrel" evidence="14">
    <location>
        <begin position="319"/>
        <end position="814"/>
    </location>
</feature>
<dbReference type="InterPro" id="IPR039426">
    <property type="entry name" value="TonB-dep_rcpt-like"/>
</dbReference>
<evidence type="ECO:0000256" key="4">
    <source>
        <dbReference type="ARBA" id="ARBA00022496"/>
    </source>
</evidence>
<evidence type="ECO:0000256" key="8">
    <source>
        <dbReference type="ARBA" id="ARBA00023077"/>
    </source>
</evidence>
<evidence type="ECO:0000256" key="10">
    <source>
        <dbReference type="ARBA" id="ARBA00023237"/>
    </source>
</evidence>
<keyword evidence="5 11" id="KW-0812">Transmembrane</keyword>
<dbReference type="Pfam" id="PF07715">
    <property type="entry name" value="Plug"/>
    <property type="match status" value="1"/>
</dbReference>
<evidence type="ECO:0000256" key="3">
    <source>
        <dbReference type="ARBA" id="ARBA00022452"/>
    </source>
</evidence>
<dbReference type="PANTHER" id="PTHR32552:SF81">
    <property type="entry name" value="TONB-DEPENDENT OUTER MEMBRANE RECEPTOR"/>
    <property type="match status" value="1"/>
</dbReference>
<comment type="similarity">
    <text evidence="11 12">Belongs to the TonB-dependent receptor family.</text>
</comment>
<evidence type="ECO:0000313" key="16">
    <source>
        <dbReference type="EMBL" id="MEJ6011033.1"/>
    </source>
</evidence>
<evidence type="ECO:0000313" key="17">
    <source>
        <dbReference type="Proteomes" id="UP001379235"/>
    </source>
</evidence>
<keyword evidence="6" id="KW-0408">Iron</keyword>
<feature type="chain" id="PRO_5045452529" evidence="13">
    <location>
        <begin position="29"/>
        <end position="851"/>
    </location>
</feature>
<dbReference type="InterPro" id="IPR000531">
    <property type="entry name" value="Beta-barrel_TonB"/>
</dbReference>
<accession>A0ABU8SCP9</accession>
<keyword evidence="7" id="KW-0406">Ion transport</keyword>
<dbReference type="PANTHER" id="PTHR32552">
    <property type="entry name" value="FERRICHROME IRON RECEPTOR-RELATED"/>
    <property type="match status" value="1"/>
</dbReference>
<evidence type="ECO:0000256" key="5">
    <source>
        <dbReference type="ARBA" id="ARBA00022692"/>
    </source>
</evidence>
<dbReference type="EMBL" id="JBBHJY010000007">
    <property type="protein sequence ID" value="MEJ6011033.1"/>
    <property type="molecule type" value="Genomic_DNA"/>
</dbReference>
<evidence type="ECO:0000256" key="7">
    <source>
        <dbReference type="ARBA" id="ARBA00023065"/>
    </source>
</evidence>
<keyword evidence="4" id="KW-0410">Iron transport</keyword>
<keyword evidence="8 12" id="KW-0798">TonB box</keyword>
<evidence type="ECO:0000256" key="9">
    <source>
        <dbReference type="ARBA" id="ARBA00023136"/>
    </source>
</evidence>
<proteinExistence type="inferred from homology"/>
<evidence type="ECO:0000259" key="14">
    <source>
        <dbReference type="Pfam" id="PF00593"/>
    </source>
</evidence>
<evidence type="ECO:0000256" key="12">
    <source>
        <dbReference type="RuleBase" id="RU003357"/>
    </source>
</evidence>
<reference evidence="16 17" key="1">
    <citation type="submission" date="2024-03" db="EMBL/GenBank/DDBJ databases">
        <authorList>
            <person name="Jo J.-H."/>
        </authorList>
    </citation>
    <scope>NUCLEOTIDE SEQUENCE [LARGE SCALE GENOMIC DNA]</scope>
    <source>
        <strain evidence="16 17">AS3R-12</strain>
    </source>
</reference>
<protein>
    <submittedName>
        <fullName evidence="16">TonB-dependent receptor</fullName>
    </submittedName>
</protein>
<feature type="signal peptide" evidence="13">
    <location>
        <begin position="1"/>
        <end position="28"/>
    </location>
</feature>
<comment type="caution">
    <text evidence="16">The sequence shown here is derived from an EMBL/GenBank/DDBJ whole genome shotgun (WGS) entry which is preliminary data.</text>
</comment>
<dbReference type="Proteomes" id="UP001379235">
    <property type="component" value="Unassembled WGS sequence"/>
</dbReference>
<evidence type="ECO:0000256" key="1">
    <source>
        <dbReference type="ARBA" id="ARBA00004571"/>
    </source>
</evidence>
<dbReference type="SUPFAM" id="SSF56935">
    <property type="entry name" value="Porins"/>
    <property type="match status" value="1"/>
</dbReference>
<evidence type="ECO:0000256" key="11">
    <source>
        <dbReference type="PROSITE-ProRule" id="PRU01360"/>
    </source>
</evidence>
<evidence type="ECO:0000256" key="2">
    <source>
        <dbReference type="ARBA" id="ARBA00022448"/>
    </source>
</evidence>
<dbReference type="PROSITE" id="PS52016">
    <property type="entry name" value="TONB_DEPENDENT_REC_3"/>
    <property type="match status" value="1"/>
</dbReference>
<comment type="subcellular location">
    <subcellularLocation>
        <location evidence="1 11">Cell outer membrane</location>
        <topology evidence="1 11">Multi-pass membrane protein</topology>
    </subcellularLocation>
</comment>
<dbReference type="Pfam" id="PF00593">
    <property type="entry name" value="TonB_dep_Rec_b-barrel"/>
    <property type="match status" value="1"/>
</dbReference>
<dbReference type="RefSeq" id="WP_339967896.1">
    <property type="nucleotide sequence ID" value="NZ_JBBHJY010000007.1"/>
</dbReference>
<keyword evidence="17" id="KW-1185">Reference proteome</keyword>
<keyword evidence="2 11" id="KW-0813">Transport</keyword>
<feature type="domain" description="TonB-dependent receptor plug" evidence="15">
    <location>
        <begin position="60"/>
        <end position="170"/>
    </location>
</feature>
<keyword evidence="3 11" id="KW-1134">Transmembrane beta strand</keyword>
<name>A0ABU8SCP9_9SPHN</name>
<keyword evidence="13" id="KW-0732">Signal</keyword>
<evidence type="ECO:0000259" key="15">
    <source>
        <dbReference type="Pfam" id="PF07715"/>
    </source>
</evidence>
<evidence type="ECO:0000256" key="13">
    <source>
        <dbReference type="SAM" id="SignalP"/>
    </source>
</evidence>
<dbReference type="Gene3D" id="2.40.170.20">
    <property type="entry name" value="TonB-dependent receptor, beta-barrel domain"/>
    <property type="match status" value="2"/>
</dbReference>
<keyword evidence="9 11" id="KW-0472">Membrane</keyword>
<gene>
    <name evidence="16" type="ORF">WG900_14010</name>
</gene>
<keyword evidence="10 11" id="KW-0998">Cell outer membrane</keyword>
<keyword evidence="16" id="KW-0675">Receptor</keyword>
<dbReference type="InterPro" id="IPR036942">
    <property type="entry name" value="Beta-barrel_TonB_sf"/>
</dbReference>